<feature type="transmembrane region" description="Helical" evidence="15">
    <location>
        <begin position="164"/>
        <end position="182"/>
    </location>
</feature>
<feature type="transmembrane region" description="Helical" evidence="15">
    <location>
        <begin position="251"/>
        <end position="272"/>
    </location>
</feature>
<dbReference type="SUPFAM" id="SSF103473">
    <property type="entry name" value="MFS general substrate transporter"/>
    <property type="match status" value="1"/>
</dbReference>
<dbReference type="InterPro" id="IPR030616">
    <property type="entry name" value="Aur-like"/>
</dbReference>
<feature type="binding site" evidence="11">
    <location>
        <position position="969"/>
    </location>
    <ligand>
        <name>ATP</name>
        <dbReference type="ChEBI" id="CHEBI:30616"/>
    </ligand>
</feature>
<feature type="region of interest" description="Disordered" evidence="14">
    <location>
        <begin position="278"/>
        <end position="304"/>
    </location>
</feature>
<feature type="transmembrane region" description="Helical" evidence="15">
    <location>
        <begin position="373"/>
        <end position="395"/>
    </location>
</feature>
<evidence type="ECO:0000256" key="14">
    <source>
        <dbReference type="SAM" id="MobiDB-lite"/>
    </source>
</evidence>
<evidence type="ECO:0000256" key="10">
    <source>
        <dbReference type="PIRSR" id="PIRSR630616-1"/>
    </source>
</evidence>
<dbReference type="SUPFAM" id="SSF54791">
    <property type="entry name" value="Eukaryotic type KH-domain (KH-domain type I)"/>
    <property type="match status" value="2"/>
</dbReference>
<evidence type="ECO:0000256" key="5">
    <source>
        <dbReference type="ARBA" id="ARBA00022741"/>
    </source>
</evidence>
<feature type="transmembrane region" description="Helical" evidence="15">
    <location>
        <begin position="98"/>
        <end position="120"/>
    </location>
</feature>
<dbReference type="GO" id="GO:0004674">
    <property type="term" value="F:protein serine/threonine kinase activity"/>
    <property type="evidence" value="ECO:0007669"/>
    <property type="project" value="UniProtKB-KW"/>
</dbReference>
<dbReference type="Gene3D" id="1.10.510.10">
    <property type="entry name" value="Transferase(Phosphotransferase) domain 1"/>
    <property type="match status" value="1"/>
</dbReference>
<dbReference type="GO" id="GO:0022857">
    <property type="term" value="F:transmembrane transporter activity"/>
    <property type="evidence" value="ECO:0007669"/>
    <property type="project" value="InterPro"/>
</dbReference>
<dbReference type="InterPro" id="IPR036612">
    <property type="entry name" value="KH_dom_type_1_sf"/>
</dbReference>
<evidence type="ECO:0000256" key="15">
    <source>
        <dbReference type="SAM" id="Phobius"/>
    </source>
</evidence>
<feature type="domain" description="Major facilitator superfamily (MFS) profile" evidence="18">
    <location>
        <begin position="95"/>
        <end position="489"/>
    </location>
</feature>
<evidence type="ECO:0000259" key="16">
    <source>
        <dbReference type="PROSITE" id="PS50011"/>
    </source>
</evidence>
<feature type="domain" description="Protein kinase" evidence="16">
    <location>
        <begin position="827"/>
        <end position="1076"/>
    </location>
</feature>
<dbReference type="Pfam" id="PF00013">
    <property type="entry name" value="KH_1"/>
    <property type="match status" value="2"/>
</dbReference>
<dbReference type="InterPro" id="IPR011009">
    <property type="entry name" value="Kinase-like_dom_sf"/>
</dbReference>
<keyword evidence="4 15" id="KW-0812">Transmembrane</keyword>
<dbReference type="Pfam" id="PF00069">
    <property type="entry name" value="Pkinase"/>
    <property type="match status" value="1"/>
</dbReference>
<feature type="transmembrane region" description="Helical" evidence="15">
    <location>
        <begin position="227"/>
        <end position="244"/>
    </location>
</feature>
<dbReference type="Gene3D" id="3.30.310.210">
    <property type="match status" value="1"/>
</dbReference>
<feature type="domain" description="SEC7" evidence="17">
    <location>
        <begin position="2064"/>
        <end position="2180"/>
    </location>
</feature>
<dbReference type="SMART" id="SM00222">
    <property type="entry name" value="Sec7"/>
    <property type="match status" value="1"/>
</dbReference>
<reference evidence="19" key="1">
    <citation type="submission" date="2021-02" db="EMBL/GenBank/DDBJ databases">
        <authorList>
            <person name="Dougan E. K."/>
            <person name="Rhodes N."/>
            <person name="Thang M."/>
            <person name="Chan C."/>
        </authorList>
    </citation>
    <scope>NUCLEOTIDE SEQUENCE</scope>
</reference>
<dbReference type="Pfam" id="PF07690">
    <property type="entry name" value="MFS_1"/>
    <property type="match status" value="2"/>
</dbReference>
<dbReference type="SUPFAM" id="SSF56112">
    <property type="entry name" value="Protein kinase-like (PK-like)"/>
    <property type="match status" value="1"/>
</dbReference>
<dbReference type="InterPro" id="IPR020846">
    <property type="entry name" value="MFS_dom"/>
</dbReference>
<dbReference type="PROSITE" id="PS50011">
    <property type="entry name" value="PROTEIN_KINASE_DOM"/>
    <property type="match status" value="1"/>
</dbReference>
<dbReference type="SMART" id="SM00322">
    <property type="entry name" value="KH"/>
    <property type="match status" value="2"/>
</dbReference>
<dbReference type="CDD" id="cd17330">
    <property type="entry name" value="MFS_SLC46_TetA_like"/>
    <property type="match status" value="1"/>
</dbReference>
<feature type="region of interest" description="Disordered" evidence="14">
    <location>
        <begin position="1997"/>
        <end position="2035"/>
    </location>
</feature>
<evidence type="ECO:0000256" key="13">
    <source>
        <dbReference type="PROSITE-ProRule" id="PRU00117"/>
    </source>
</evidence>
<keyword evidence="6" id="KW-0418">Kinase</keyword>
<dbReference type="Proteomes" id="UP000604046">
    <property type="component" value="Unassembled WGS sequence"/>
</dbReference>
<keyword evidence="9 15" id="KW-0472">Membrane</keyword>
<dbReference type="Pfam" id="PF01369">
    <property type="entry name" value="Sec7"/>
    <property type="match status" value="1"/>
</dbReference>
<evidence type="ECO:0000259" key="18">
    <source>
        <dbReference type="PROSITE" id="PS50850"/>
    </source>
</evidence>
<dbReference type="PROSITE" id="PS50190">
    <property type="entry name" value="SEC7"/>
    <property type="match status" value="1"/>
</dbReference>
<name>A0A812L2I4_9DINO</name>
<feature type="compositionally biased region" description="Basic and acidic residues" evidence="14">
    <location>
        <begin position="1661"/>
        <end position="1681"/>
    </location>
</feature>
<dbReference type="Gene3D" id="1.10.1000.11">
    <property type="entry name" value="Arf Nucleotide-binding Site Opener,domain 2"/>
    <property type="match status" value="1"/>
</dbReference>
<evidence type="ECO:0000256" key="2">
    <source>
        <dbReference type="ARBA" id="ARBA00022527"/>
    </source>
</evidence>
<organism evidence="19 20">
    <name type="scientific">Symbiodinium natans</name>
    <dbReference type="NCBI Taxonomy" id="878477"/>
    <lineage>
        <taxon>Eukaryota</taxon>
        <taxon>Sar</taxon>
        <taxon>Alveolata</taxon>
        <taxon>Dinophyceae</taxon>
        <taxon>Suessiales</taxon>
        <taxon>Symbiodiniaceae</taxon>
        <taxon>Symbiodinium</taxon>
    </lineage>
</organism>
<dbReference type="InterPro" id="IPR008271">
    <property type="entry name" value="Ser/Thr_kinase_AS"/>
</dbReference>
<comment type="subcellular location">
    <subcellularLocation>
        <location evidence="1">Membrane</location>
        <topology evidence="1">Multi-pass membrane protein</topology>
    </subcellularLocation>
</comment>
<sequence>MHRESDAGFSSPASHLWAPGTSLAKGARPFHLPGNTGDVHLGQQSCLILALVLLATRGQLRKLVRSAQRKRTQTRALCYKPGSETAQEVAIKSGPQKVILVCIFLHLLGFTMGGPILPSLLHHFDLQAASTWKIAAAFPCGMFFAVLVFPYLSDQIGRRPVLMVSYFGVGVFFILQALFVWLKRLPLFVLMRCCSGAFAGASTVVKAYIADEADPKDLPQWMAHREAAATCAFIVGPLVGGYVLELTSLETVLVLIAASSMLAGLLVQHWLIPNAPRRTASQSPEKQVEEASGEGSADSTDSADSTPWLPIVTMMGVTCAYNFGQSFFDGFFPVLFTSRFSSDGRHLGWVQTGLAVLVFVVTYYFYTPLVRRLRLVHVAVLGLAMIGLGVAMLGVPLMPHLVASGVLLYAVGVPLYAPSVPTIMARCAPRRRRGLVMGMESAVNSLARIASPVLLGQLYEASPEHAFLLVGLVVLVGAMVMAKEWLGRNCISVHVLEFSSHSHSQSRHELPCALQVRATGRGCITGNTILRNGAGGLLVESARRAVTTIVRNRVWANSGCDLRQSPTSTGLLAGKAAAVILANTVGHQDSPSANHGMELTANWPQRVVTNPRDLRAAVREAPSDSFIFLQLQGKVVLEEPLVLDKPVILSGETLAGDSGERGELRGPPGGAVVVVQPGAESCVLWRLNLALSNGPKSASTPASCVQVQAGRPVLVDCDLHAQSQLDSSDVSTHCVRAAGAESKLLLIGCSLTSATGNGVLLVDGASASLVRCQVKGNRQGGVFLADNASLLAESSDISRWKWALRCGGWQQVEDIVNIHADSDDYVTEVVDVTGGSDEEDLVEVKAGGFAVKAVDLRRLHLQPNAEREEKKLSREVEILKLVDTFEEGEWFLLVLELVGGGDLYTVLTNREPPRLHEREAAFVLAQLADGLAFLHGQGVIHRDMKLENVLVHGERRERPLILYTVKITDFGLSKAIGAGFSEARSTVGTRPYTAPEVLREDSHDFSSDLWCLGVLLFVLLAGHFPFSKIPFKQEELQVIVGKLKISDISKSVVLGLLQLEPRQRTDLAALSRHEWLCYEVESPDEAEKSERPKRTRSVSASPSMRPVTAPQASLSGQVVVHSVPARKPAEPAEAVAEATGSTEAVGTIGPRTKVEGSPAAFGAPMPDPPVPAEQGPVIVPPRVDVPQVVPKRSISMITTGEVSPPSTQPEVMQLHMVVPDRLAGTIMGKSGPQLKQISTTLGCQVRMISRKAVGQHRSFGDHRIVIFGNYGQCVIVQELVHGRLMDALRAEGKEPTTDTAVVLFVRAEAAGMVIGKQGWVLKQIRKQSNAKIQLLREEVRGQRPCIIEGELQNIIRAEKHVFDLVAAVQVVPPNAPVPTATEIGQTPRWTTSGPYLPRTRISAEPLTGKVVFWKGQVGWIEPDHAVNHPKAYAHKGQLYVHSQDVLNGEALSSGTQVRSGSLLVGRTDLTGNDAGSLWQTGSDAPSSSLALLDQCSVSGSSVPTGNAASPAIVLGALAKLVLWDCFAPTMRSGALAAALRAEAGSFAAVAGDGPTLGWSGWMPRSRMAAASDSDAYRGGPALGAGNVAWLDVSGAAVLQMTPGSAAKSRPSSASSMALSQRHLAGKEQPRPRTSSAQSQSSDPAADSPLDEKPKKKKKDKDKRSSGDKEVEKELEDGEAKAEIAVGGESGRSEEPTPRSAEEAEASTVVDEVSEAPDRSGQAAVEEGGHEAWLRARMERSAAFGAEEGDRWTLFEILEMLAVKDNHKEEVLDSVGLSGQIKPHDTVYLRGHTGRWMAVKDGTQVVCNAADRAQAATFVIEFKGAALKNDCRVSFKLESTGGRTLWLGALPSSDVGLMQKGDAGSDNSMRFVAKTSMPTPVLSGTSVHFRSMATGKMMEVDGADVRARSNSEGTRQRIAVEKFATGIALPEPCPDLDLTVEQKAWIYLQAAHCALVDRQNLARFLSSPKPHCKELLKAYTRLWESEWRVEWRQTLEIPEESAASSPGSRQSSRSNSIGPATTSDSSRPRARSQSIRRRMSRTDWILGMVGGVSSTADDKSNGNLFVSAMRSFFANAIKMSQLEADPVQRVIEAFAEALVADAAFLACFEASMLPEKERQTYRKPDEVLFGLAYTTLMLNTDMHNKQVASKMWDSKKFVGAGKGCGVTGGLMAQIYKNVQSEEI</sequence>
<dbReference type="SMART" id="SM00220">
    <property type="entry name" value="S_TKc"/>
    <property type="match status" value="1"/>
</dbReference>
<feature type="region of interest" description="Disordered" evidence="14">
    <location>
        <begin position="1081"/>
        <end position="1113"/>
    </location>
</feature>
<dbReference type="InterPro" id="IPR000719">
    <property type="entry name" value="Prot_kinase_dom"/>
</dbReference>
<evidence type="ECO:0000256" key="12">
    <source>
        <dbReference type="PIRSR" id="PIRSR630616-3"/>
    </source>
</evidence>
<accession>A0A812L2I4</accession>
<feature type="transmembrane region" description="Helical" evidence="15">
    <location>
        <begin position="132"/>
        <end position="152"/>
    </location>
</feature>
<dbReference type="GO" id="GO:0005524">
    <property type="term" value="F:ATP binding"/>
    <property type="evidence" value="ECO:0007669"/>
    <property type="project" value="UniProtKB-KW"/>
</dbReference>
<evidence type="ECO:0000256" key="3">
    <source>
        <dbReference type="ARBA" id="ARBA00022679"/>
    </source>
</evidence>
<dbReference type="GO" id="GO:0005085">
    <property type="term" value="F:guanyl-nucleotide exchange factor activity"/>
    <property type="evidence" value="ECO:0007669"/>
    <property type="project" value="InterPro"/>
</dbReference>
<dbReference type="InterPro" id="IPR035999">
    <property type="entry name" value="Sec7_dom_sf"/>
</dbReference>
<proteinExistence type="predicted"/>
<feature type="compositionally biased region" description="Basic and acidic residues" evidence="14">
    <location>
        <begin position="1690"/>
        <end position="1701"/>
    </location>
</feature>
<feature type="compositionally biased region" description="Low complexity" evidence="14">
    <location>
        <begin position="1604"/>
        <end position="1619"/>
    </location>
</feature>
<dbReference type="PROSITE" id="PS50084">
    <property type="entry name" value="KH_TYPE_1"/>
    <property type="match status" value="2"/>
</dbReference>
<feature type="transmembrane region" description="Helical" evidence="15">
    <location>
        <begin position="465"/>
        <end position="482"/>
    </location>
</feature>
<evidence type="ECO:0000313" key="20">
    <source>
        <dbReference type="Proteomes" id="UP000604046"/>
    </source>
</evidence>
<keyword evidence="8 15" id="KW-1133">Transmembrane helix</keyword>
<dbReference type="InterPro" id="IPR000904">
    <property type="entry name" value="Sec7_dom"/>
</dbReference>
<keyword evidence="2" id="KW-0723">Serine/threonine-protein kinase</keyword>
<dbReference type="GO" id="GO:0032012">
    <property type="term" value="P:regulation of ARF protein signal transduction"/>
    <property type="evidence" value="ECO:0007669"/>
    <property type="project" value="InterPro"/>
</dbReference>
<keyword evidence="13" id="KW-0694">RNA-binding</keyword>
<feature type="binding site" evidence="11">
    <location>
        <begin position="947"/>
        <end position="948"/>
    </location>
    <ligand>
        <name>ATP</name>
        <dbReference type="ChEBI" id="CHEBI:30616"/>
    </ligand>
</feature>
<dbReference type="CDD" id="cd00105">
    <property type="entry name" value="KH-I"/>
    <property type="match status" value="1"/>
</dbReference>
<dbReference type="OrthoDB" id="10262656at2759"/>
<feature type="active site" description="Proton acceptor" evidence="10">
    <location>
        <position position="943"/>
    </location>
</feature>
<feature type="cross-link" description="Glycyl lysine isopeptide (Lys-Gly) (interchain with G-Cter in SUMO2)" evidence="12">
    <location>
        <position position="945"/>
    </location>
</feature>
<feature type="compositionally biased region" description="Low complexity" evidence="14">
    <location>
        <begin position="293"/>
        <end position="304"/>
    </location>
</feature>
<dbReference type="InterPro" id="IPR023394">
    <property type="entry name" value="Sec7_C_sf"/>
</dbReference>
<dbReference type="InterPro" id="IPR036259">
    <property type="entry name" value="MFS_trans_sf"/>
</dbReference>
<evidence type="ECO:0008006" key="21">
    <source>
        <dbReference type="Google" id="ProtNLM"/>
    </source>
</evidence>
<keyword evidence="7 11" id="KW-0067">ATP-binding</keyword>
<evidence type="ECO:0000259" key="17">
    <source>
        <dbReference type="PROSITE" id="PS50190"/>
    </source>
</evidence>
<feature type="compositionally biased region" description="Low complexity" evidence="14">
    <location>
        <begin position="1634"/>
        <end position="1647"/>
    </location>
</feature>
<evidence type="ECO:0000256" key="8">
    <source>
        <dbReference type="ARBA" id="ARBA00022989"/>
    </source>
</evidence>
<evidence type="ECO:0000313" key="19">
    <source>
        <dbReference type="EMBL" id="CAE7238999.1"/>
    </source>
</evidence>
<evidence type="ECO:0000256" key="6">
    <source>
        <dbReference type="ARBA" id="ARBA00022777"/>
    </source>
</evidence>
<evidence type="ECO:0000256" key="4">
    <source>
        <dbReference type="ARBA" id="ARBA00022692"/>
    </source>
</evidence>
<dbReference type="InterPro" id="IPR004087">
    <property type="entry name" value="KH_dom"/>
</dbReference>
<gene>
    <name evidence="19" type="ORF">SNAT2548_LOCUS10568</name>
</gene>
<feature type="transmembrane region" description="Helical" evidence="15">
    <location>
        <begin position="346"/>
        <end position="366"/>
    </location>
</feature>
<comment type="caution">
    <text evidence="19">The sequence shown here is derived from an EMBL/GenBank/DDBJ whole genome shotgun (WGS) entry which is preliminary data.</text>
</comment>
<evidence type="ECO:0000256" key="11">
    <source>
        <dbReference type="PIRSR" id="PIRSR630616-2"/>
    </source>
</evidence>
<keyword evidence="5 11" id="KW-0547">Nucleotide-binding</keyword>
<dbReference type="InterPro" id="IPR011701">
    <property type="entry name" value="MFS"/>
</dbReference>
<dbReference type="EMBL" id="CAJNDS010000879">
    <property type="protein sequence ID" value="CAE7238999.1"/>
    <property type="molecule type" value="Genomic_DNA"/>
</dbReference>
<dbReference type="Gene3D" id="1.20.1250.20">
    <property type="entry name" value="MFS general substrate transporter like domains"/>
    <property type="match status" value="1"/>
</dbReference>
<dbReference type="PANTHER" id="PTHR24350">
    <property type="entry name" value="SERINE/THREONINE-PROTEIN KINASE IAL-RELATED"/>
    <property type="match status" value="1"/>
</dbReference>
<keyword evidence="3" id="KW-0808">Transferase</keyword>
<evidence type="ECO:0000256" key="1">
    <source>
        <dbReference type="ARBA" id="ARBA00004141"/>
    </source>
</evidence>
<dbReference type="GO" id="GO:0016020">
    <property type="term" value="C:membrane"/>
    <property type="evidence" value="ECO:0007669"/>
    <property type="project" value="UniProtKB-SubCell"/>
</dbReference>
<feature type="transmembrane region" description="Helical" evidence="15">
    <location>
        <begin position="401"/>
        <end position="420"/>
    </location>
</feature>
<dbReference type="GO" id="GO:0003723">
    <property type="term" value="F:RNA binding"/>
    <property type="evidence" value="ECO:0007669"/>
    <property type="project" value="UniProtKB-UniRule"/>
</dbReference>
<dbReference type="InterPro" id="IPR004088">
    <property type="entry name" value="KH_dom_type_1"/>
</dbReference>
<evidence type="ECO:0000256" key="7">
    <source>
        <dbReference type="ARBA" id="ARBA00022840"/>
    </source>
</evidence>
<dbReference type="PRINTS" id="PR01035">
    <property type="entry name" value="TCRTETA"/>
</dbReference>
<feature type="compositionally biased region" description="Low complexity" evidence="14">
    <location>
        <begin position="2000"/>
        <end position="2018"/>
    </location>
</feature>
<evidence type="ECO:0000256" key="9">
    <source>
        <dbReference type="ARBA" id="ARBA00023136"/>
    </source>
</evidence>
<protein>
    <recommendedName>
        <fullName evidence="21">Non-specific serine/threonine protein kinase</fullName>
    </recommendedName>
</protein>
<feature type="region of interest" description="Disordered" evidence="14">
    <location>
        <begin position="1603"/>
        <end position="1723"/>
    </location>
</feature>
<keyword evidence="20" id="KW-1185">Reference proteome</keyword>
<dbReference type="SUPFAM" id="SSF48425">
    <property type="entry name" value="Sec7 domain"/>
    <property type="match status" value="1"/>
</dbReference>
<dbReference type="PROSITE" id="PS50850">
    <property type="entry name" value="MFS"/>
    <property type="match status" value="1"/>
</dbReference>
<dbReference type="PROSITE" id="PS00108">
    <property type="entry name" value="PROTEIN_KINASE_ST"/>
    <property type="match status" value="1"/>
</dbReference>
<dbReference type="InterPro" id="IPR001958">
    <property type="entry name" value="Tet-R_TetA/multi-R_MdtG-like"/>
</dbReference>